<evidence type="ECO:0000313" key="11">
    <source>
        <dbReference type="EMBL" id="UYM18458.1"/>
    </source>
</evidence>
<keyword evidence="6" id="KW-0378">Hydrolase</keyword>
<evidence type="ECO:0000256" key="9">
    <source>
        <dbReference type="RuleBase" id="RU003946"/>
    </source>
</evidence>
<dbReference type="SMART" id="SM00098">
    <property type="entry name" value="alkPPc"/>
    <property type="match status" value="1"/>
</dbReference>
<comment type="cofactor">
    <cofactor evidence="2">
        <name>Zn(2+)</name>
        <dbReference type="ChEBI" id="CHEBI:29105"/>
    </cofactor>
</comment>
<evidence type="ECO:0000256" key="3">
    <source>
        <dbReference type="ARBA" id="ARBA00005984"/>
    </source>
</evidence>
<dbReference type="SUPFAM" id="SSF53649">
    <property type="entry name" value="Alkaline phosphatase-like"/>
    <property type="match status" value="1"/>
</dbReference>
<feature type="chain" id="PRO_5045425949" evidence="10">
    <location>
        <begin position="23"/>
        <end position="466"/>
    </location>
</feature>
<evidence type="ECO:0000313" key="12">
    <source>
        <dbReference type="Proteomes" id="UP001163255"/>
    </source>
</evidence>
<dbReference type="InterPro" id="IPR017850">
    <property type="entry name" value="Alkaline_phosphatase_core_sf"/>
</dbReference>
<dbReference type="PRINTS" id="PR00113">
    <property type="entry name" value="ALKPHPHTASE"/>
</dbReference>
<dbReference type="Gene3D" id="1.10.60.40">
    <property type="match status" value="1"/>
</dbReference>
<reference evidence="11" key="1">
    <citation type="submission" date="2022-10" db="EMBL/GenBank/DDBJ databases">
        <title>Completed Genome Sequence of two octocoral isolated bacterium, Endozoicomonas euniceicola EF212T and Endozoicomonas gorgoniicola PS125T.</title>
        <authorList>
            <person name="Chiou Y.-J."/>
            <person name="Chen Y.-H."/>
        </authorList>
    </citation>
    <scope>NUCLEOTIDE SEQUENCE</scope>
    <source>
        <strain evidence="11">EF212</strain>
    </source>
</reference>
<dbReference type="InterPro" id="IPR018299">
    <property type="entry name" value="Alkaline_phosphatase_AS"/>
</dbReference>
<dbReference type="PROSITE" id="PS00123">
    <property type="entry name" value="ALKALINE_PHOSPHATASE"/>
    <property type="match status" value="1"/>
</dbReference>
<dbReference type="Proteomes" id="UP001163255">
    <property type="component" value="Chromosome"/>
</dbReference>
<evidence type="ECO:0000256" key="7">
    <source>
        <dbReference type="ARBA" id="ARBA00022833"/>
    </source>
</evidence>
<proteinExistence type="inferred from homology"/>
<organism evidence="11 12">
    <name type="scientific">Endozoicomonas euniceicola</name>
    <dbReference type="NCBI Taxonomy" id="1234143"/>
    <lineage>
        <taxon>Bacteria</taxon>
        <taxon>Pseudomonadati</taxon>
        <taxon>Pseudomonadota</taxon>
        <taxon>Gammaproteobacteria</taxon>
        <taxon>Oceanospirillales</taxon>
        <taxon>Endozoicomonadaceae</taxon>
        <taxon>Endozoicomonas</taxon>
    </lineage>
</organism>
<evidence type="ECO:0000256" key="10">
    <source>
        <dbReference type="SAM" id="SignalP"/>
    </source>
</evidence>
<evidence type="ECO:0000256" key="8">
    <source>
        <dbReference type="ARBA" id="ARBA00022842"/>
    </source>
</evidence>
<evidence type="ECO:0000256" key="6">
    <source>
        <dbReference type="ARBA" id="ARBA00022801"/>
    </source>
</evidence>
<evidence type="ECO:0000256" key="5">
    <source>
        <dbReference type="ARBA" id="ARBA00022723"/>
    </source>
</evidence>
<keyword evidence="5" id="KW-0479">Metal-binding</keyword>
<sequence>MRSIKLCACVSALALTCMPVNANDSGPKYVFYMIGDGMGTAQRQVAEYYHQEATGDKQARLVMNSMPVVGINTTHSADSLVTDSAASGTALATGVKTDNGMLGMTADGREARSILEGAQAKGMATGLITTTRLTHATPAAFVAKNQSRNNENEIADSYAISGVDFFAGGGYRHFVSGEGSKRKDSKDLIQQFRKQDYKTFVGVNSTSDFRSYQPEQGDRVFAAFTPSHLPYEIDRQHDNSTPSIAEITRKGIDLLSKDKDGFFLMVEGGRIDHASHANDLAGTIMDTIAFDQAVATAMEFYHRHPEDTLIVITGDHETGGMGMGFGKNYFMNLDKVALTRESVEDKLQGVYQGDRPAFYQHIARKFQLNRLEKDEKALIERAMDAVDGKDPEQIAHYGGYDPVSIAIAHITSKRAGVYWTSYAHTATQLPLSAIGQQAEKFAGFKDNTEVAKVFADVMNIRIGVRS</sequence>
<dbReference type="EMBL" id="CP103300">
    <property type="protein sequence ID" value="UYM18458.1"/>
    <property type="molecule type" value="Genomic_DNA"/>
</dbReference>
<gene>
    <name evidence="11" type="ORF">NX720_11345</name>
</gene>
<evidence type="ECO:0000256" key="4">
    <source>
        <dbReference type="ARBA" id="ARBA00022553"/>
    </source>
</evidence>
<dbReference type="RefSeq" id="WP_262601221.1">
    <property type="nucleotide sequence ID" value="NZ_CP103300.1"/>
</dbReference>
<dbReference type="Pfam" id="PF00245">
    <property type="entry name" value="Alk_phosphatase"/>
    <property type="match status" value="1"/>
</dbReference>
<comment type="similarity">
    <text evidence="3 9">Belongs to the alkaline phosphatase family.</text>
</comment>
<name>A0ABY6H083_9GAMM</name>
<comment type="cofactor">
    <cofactor evidence="1">
        <name>Mg(2+)</name>
        <dbReference type="ChEBI" id="CHEBI:18420"/>
    </cofactor>
</comment>
<dbReference type="PANTHER" id="PTHR11596:SF5">
    <property type="entry name" value="ALKALINE PHOSPHATASE"/>
    <property type="match status" value="1"/>
</dbReference>
<protein>
    <submittedName>
        <fullName evidence="11">Alkaline phosphatase</fullName>
    </submittedName>
</protein>
<keyword evidence="7" id="KW-0862">Zinc</keyword>
<dbReference type="InterPro" id="IPR001952">
    <property type="entry name" value="Alkaline_phosphatase"/>
</dbReference>
<accession>A0ABY6H083</accession>
<feature type="signal peptide" evidence="10">
    <location>
        <begin position="1"/>
        <end position="22"/>
    </location>
</feature>
<keyword evidence="4" id="KW-0597">Phosphoprotein</keyword>
<evidence type="ECO:0000256" key="2">
    <source>
        <dbReference type="ARBA" id="ARBA00001947"/>
    </source>
</evidence>
<dbReference type="Gene3D" id="3.40.720.10">
    <property type="entry name" value="Alkaline Phosphatase, subunit A"/>
    <property type="match status" value="1"/>
</dbReference>
<dbReference type="PANTHER" id="PTHR11596">
    <property type="entry name" value="ALKALINE PHOSPHATASE"/>
    <property type="match status" value="1"/>
</dbReference>
<evidence type="ECO:0000256" key="1">
    <source>
        <dbReference type="ARBA" id="ARBA00001946"/>
    </source>
</evidence>
<keyword evidence="12" id="KW-1185">Reference proteome</keyword>
<keyword evidence="8" id="KW-0460">Magnesium</keyword>
<dbReference type="CDD" id="cd16012">
    <property type="entry name" value="ALP"/>
    <property type="match status" value="1"/>
</dbReference>
<keyword evidence="10" id="KW-0732">Signal</keyword>